<feature type="repeat" description="TPR" evidence="1">
    <location>
        <begin position="550"/>
        <end position="583"/>
    </location>
</feature>
<dbReference type="InterPro" id="IPR019734">
    <property type="entry name" value="TPR_rpt"/>
</dbReference>
<keyword evidence="3" id="KW-0472">Membrane</keyword>
<dbReference type="AlphaFoldDB" id="A0A1F7L1P0"/>
<feature type="transmembrane region" description="Helical" evidence="3">
    <location>
        <begin position="169"/>
        <end position="191"/>
    </location>
</feature>
<reference evidence="4 5" key="1">
    <citation type="journal article" date="2016" name="Nat. Commun.">
        <title>Thousands of microbial genomes shed light on interconnected biogeochemical processes in an aquifer system.</title>
        <authorList>
            <person name="Anantharaman K."/>
            <person name="Brown C.T."/>
            <person name="Hug L.A."/>
            <person name="Sharon I."/>
            <person name="Castelle C.J."/>
            <person name="Probst A.J."/>
            <person name="Thomas B.C."/>
            <person name="Singh A."/>
            <person name="Wilkins M.J."/>
            <person name="Karaoz U."/>
            <person name="Brodie E.L."/>
            <person name="Williams K.H."/>
            <person name="Hubbard S.S."/>
            <person name="Banfield J.F."/>
        </authorList>
    </citation>
    <scope>NUCLEOTIDE SEQUENCE [LARGE SCALE GENOMIC DNA]</scope>
</reference>
<proteinExistence type="predicted"/>
<dbReference type="EMBL" id="MGBR01000001">
    <property type="protein sequence ID" value="OGK74045.1"/>
    <property type="molecule type" value="Genomic_DNA"/>
</dbReference>
<feature type="compositionally biased region" description="Polar residues" evidence="2">
    <location>
        <begin position="649"/>
        <end position="659"/>
    </location>
</feature>
<protein>
    <submittedName>
        <fullName evidence="4">Uncharacterized protein</fullName>
    </submittedName>
</protein>
<gene>
    <name evidence="4" type="ORF">A3K52_04710</name>
</gene>
<comment type="caution">
    <text evidence="4">The sequence shown here is derived from an EMBL/GenBank/DDBJ whole genome shotgun (WGS) entry which is preliminary data.</text>
</comment>
<sequence length="677" mass="75496">MEQETSLLKSIKSTALYVIIFLFPLFFLPFTQEYFLTGKVYFLLFGSLLLLVLATLEFLVTKKFIWEKKPFDNTVILFFITIVLSTIISSPNKIQAILNPTLGIMPLFSFLILYFFISREKNTTIKNALVYLSSCVVALVSIVIFFNPFKQAELPVIFDFLKNPGFSPLGNSLDAIFFLGFAAVLAASSIFSKTNKSQTERILSFGSFTLSLSAIGFLIFSLVKTKDAFILPPFNLSWYGAVETLKQPLTALFGVGVDNYASMFTRVKDTAYNASNMWQISAFNASRSTFLHIPTELGMFGAVAFGLLILQIIRHGFAIQKQHGNKYVFLPILFFLIITLLFPPSLTVFFLLFLILSGVGTHEKHEETAAFTLDTGKILPLYGSFIIISLLFIGALGYLGGRSYAAEVYFKRSLDGFAKNNAKYVYENMRMAVITNPFIERFRSNFSQTNLLLANNIAAKAADPANASADKQTDSTNTNTLSDQDRQTISQALQAAIEEAKAAVTLNPQKAVNWENLANIYRNIMNVAQGADSWTISAYQRAIILDPQNPSHRVNLGGIMLSFKNYDEAAKLFEQAIAIKPDWPNAYYNLGWAAYQKKDYQKAAQAMQSTVSLLDPKKDEADYKKAMADLEEFKKMLPEEEATEAATTPSKLSVPTPSSLEIEPKIKLPNEASPEAK</sequence>
<feature type="transmembrane region" description="Helical" evidence="3">
    <location>
        <begin position="96"/>
        <end position="117"/>
    </location>
</feature>
<accession>A0A1F7L1P0</accession>
<evidence type="ECO:0000256" key="2">
    <source>
        <dbReference type="SAM" id="MobiDB-lite"/>
    </source>
</evidence>
<feature type="compositionally biased region" description="Polar residues" evidence="2">
    <location>
        <begin position="474"/>
        <end position="485"/>
    </location>
</feature>
<name>A0A1F7L1P0_9BACT</name>
<dbReference type="Gene3D" id="1.25.40.10">
    <property type="entry name" value="Tetratricopeptide repeat domain"/>
    <property type="match status" value="1"/>
</dbReference>
<feature type="transmembrane region" description="Helical" evidence="3">
    <location>
        <begin position="71"/>
        <end position="90"/>
    </location>
</feature>
<dbReference type="SMART" id="SM00028">
    <property type="entry name" value="TPR"/>
    <property type="match status" value="3"/>
</dbReference>
<feature type="transmembrane region" description="Helical" evidence="3">
    <location>
        <begin position="203"/>
        <end position="223"/>
    </location>
</feature>
<feature type="region of interest" description="Disordered" evidence="2">
    <location>
        <begin position="464"/>
        <end position="485"/>
    </location>
</feature>
<feature type="compositionally biased region" description="Basic and acidic residues" evidence="2">
    <location>
        <begin position="662"/>
        <end position="677"/>
    </location>
</feature>
<dbReference type="Pfam" id="PF13424">
    <property type="entry name" value="TPR_12"/>
    <property type="match status" value="1"/>
</dbReference>
<feature type="transmembrane region" description="Helical" evidence="3">
    <location>
        <begin position="379"/>
        <end position="401"/>
    </location>
</feature>
<dbReference type="PANTHER" id="PTHR12558">
    <property type="entry name" value="CELL DIVISION CYCLE 16,23,27"/>
    <property type="match status" value="1"/>
</dbReference>
<feature type="region of interest" description="Disordered" evidence="2">
    <location>
        <begin position="637"/>
        <end position="677"/>
    </location>
</feature>
<feature type="transmembrane region" description="Helical" evidence="3">
    <location>
        <begin position="7"/>
        <end position="28"/>
    </location>
</feature>
<feature type="transmembrane region" description="Helical" evidence="3">
    <location>
        <begin position="329"/>
        <end position="359"/>
    </location>
</feature>
<keyword evidence="3" id="KW-1133">Transmembrane helix</keyword>
<dbReference type="PANTHER" id="PTHR12558:SF13">
    <property type="entry name" value="CELL DIVISION CYCLE PROTEIN 27 HOMOLOG"/>
    <property type="match status" value="1"/>
</dbReference>
<feature type="transmembrane region" description="Helical" evidence="3">
    <location>
        <begin position="40"/>
        <end position="59"/>
    </location>
</feature>
<organism evidence="4 5">
    <name type="scientific">Candidatus Roizmanbacteria bacterium RIFOXYD1_FULL_38_12</name>
    <dbReference type="NCBI Taxonomy" id="1802093"/>
    <lineage>
        <taxon>Bacteria</taxon>
        <taxon>Candidatus Roizmaniibacteriota</taxon>
    </lineage>
</organism>
<dbReference type="Proteomes" id="UP000177050">
    <property type="component" value="Unassembled WGS sequence"/>
</dbReference>
<evidence type="ECO:0000313" key="5">
    <source>
        <dbReference type="Proteomes" id="UP000177050"/>
    </source>
</evidence>
<dbReference type="PROSITE" id="PS50005">
    <property type="entry name" value="TPR"/>
    <property type="match status" value="1"/>
</dbReference>
<keyword evidence="1" id="KW-0802">TPR repeat</keyword>
<feature type="transmembrane region" description="Helical" evidence="3">
    <location>
        <begin position="129"/>
        <end position="149"/>
    </location>
</feature>
<keyword evidence="3" id="KW-0812">Transmembrane</keyword>
<dbReference type="SUPFAM" id="SSF48452">
    <property type="entry name" value="TPR-like"/>
    <property type="match status" value="1"/>
</dbReference>
<evidence type="ECO:0000313" key="4">
    <source>
        <dbReference type="EMBL" id="OGK74045.1"/>
    </source>
</evidence>
<dbReference type="InterPro" id="IPR011990">
    <property type="entry name" value="TPR-like_helical_dom_sf"/>
</dbReference>
<feature type="transmembrane region" description="Helical" evidence="3">
    <location>
        <begin position="297"/>
        <end position="317"/>
    </location>
</feature>
<evidence type="ECO:0000256" key="3">
    <source>
        <dbReference type="SAM" id="Phobius"/>
    </source>
</evidence>
<evidence type="ECO:0000256" key="1">
    <source>
        <dbReference type="PROSITE-ProRule" id="PRU00339"/>
    </source>
</evidence>